<dbReference type="InterPro" id="IPR041657">
    <property type="entry name" value="HTH_17"/>
</dbReference>
<keyword evidence="3" id="KW-1185">Reference proteome</keyword>
<dbReference type="Pfam" id="PF12728">
    <property type="entry name" value="HTH_17"/>
    <property type="match status" value="1"/>
</dbReference>
<comment type="caution">
    <text evidence="2">The sequence shown here is derived from an EMBL/GenBank/DDBJ whole genome shotgun (WGS) entry which is preliminary data.</text>
</comment>
<dbReference type="Proteomes" id="UP000292781">
    <property type="component" value="Unassembled WGS sequence"/>
</dbReference>
<dbReference type="EMBL" id="SJFN01000003">
    <property type="protein sequence ID" value="TBW40811.1"/>
    <property type="molecule type" value="Genomic_DNA"/>
</dbReference>
<evidence type="ECO:0000313" key="2">
    <source>
        <dbReference type="EMBL" id="TBW40811.1"/>
    </source>
</evidence>
<evidence type="ECO:0000259" key="1">
    <source>
        <dbReference type="Pfam" id="PF12728"/>
    </source>
</evidence>
<evidence type="ECO:0000313" key="3">
    <source>
        <dbReference type="Proteomes" id="UP000292781"/>
    </source>
</evidence>
<accession>A0A4Q9VZ14</accession>
<gene>
    <name evidence="2" type="ORF">EYW49_03535</name>
</gene>
<protein>
    <submittedName>
        <fullName evidence="2">DNA-binding protein</fullName>
    </submittedName>
</protein>
<dbReference type="InterPro" id="IPR010093">
    <property type="entry name" value="SinI_DNA-bd"/>
</dbReference>
<proteinExistence type="predicted"/>
<name>A0A4Q9VZ14_9HYPH</name>
<reference evidence="2 3" key="1">
    <citation type="submission" date="2019-02" db="EMBL/GenBank/DDBJ databases">
        <title>Siculibacillus lacustris gen. nov., sp. nov., a new rosette-forming bacterium isolated from a freshwater crater lake (Lake St. Ana, Romania).</title>
        <authorList>
            <person name="Felfoldi T."/>
            <person name="Marton Z."/>
            <person name="Szabo A."/>
            <person name="Mentes A."/>
            <person name="Boka K."/>
            <person name="Marialigeti K."/>
            <person name="Mathe I."/>
            <person name="Koncz M."/>
            <person name="Schumann P."/>
            <person name="Toth E."/>
        </authorList>
    </citation>
    <scope>NUCLEOTIDE SEQUENCE [LARGE SCALE GENOMIC DNA]</scope>
    <source>
        <strain evidence="2 3">SA-279</strain>
    </source>
</reference>
<feature type="domain" description="Helix-turn-helix" evidence="1">
    <location>
        <begin position="10"/>
        <end position="51"/>
    </location>
</feature>
<dbReference type="AlphaFoldDB" id="A0A4Q9VZ14"/>
<dbReference type="NCBIfam" id="TIGR01764">
    <property type="entry name" value="excise"/>
    <property type="match status" value="1"/>
</dbReference>
<dbReference type="GO" id="GO:0003677">
    <property type="term" value="F:DNA binding"/>
    <property type="evidence" value="ECO:0007669"/>
    <property type="project" value="UniProtKB-KW"/>
</dbReference>
<keyword evidence="2" id="KW-0238">DNA-binding</keyword>
<sequence>MTAQLLQLLQAAQALNTSRSTLEKLIREGDVRTVKLGRRTMIPAAEIDRIAAGKPRDDVAAAFV</sequence>
<dbReference type="RefSeq" id="WP_131306221.1">
    <property type="nucleotide sequence ID" value="NZ_SJFN01000003.1"/>
</dbReference>
<organism evidence="2 3">
    <name type="scientific">Siculibacillus lacustris</name>
    <dbReference type="NCBI Taxonomy" id="1549641"/>
    <lineage>
        <taxon>Bacteria</taxon>
        <taxon>Pseudomonadati</taxon>
        <taxon>Pseudomonadota</taxon>
        <taxon>Alphaproteobacteria</taxon>
        <taxon>Hyphomicrobiales</taxon>
        <taxon>Ancalomicrobiaceae</taxon>
        <taxon>Siculibacillus</taxon>
    </lineage>
</organism>
<dbReference type="OrthoDB" id="4954032at2"/>